<dbReference type="Pfam" id="PF13545">
    <property type="entry name" value="HTH_Crp_2"/>
    <property type="match status" value="1"/>
</dbReference>
<keyword evidence="1" id="KW-0805">Transcription regulation</keyword>
<dbReference type="AlphaFoldDB" id="A0A2M6UNA1"/>
<evidence type="ECO:0000259" key="4">
    <source>
        <dbReference type="PROSITE" id="PS51063"/>
    </source>
</evidence>
<reference evidence="5 6" key="1">
    <citation type="submission" date="2015-06" db="EMBL/GenBank/DDBJ databases">
        <title>Comparative genome analysis of nirS-carrying Bradyrhizobium sp. strains.</title>
        <authorList>
            <person name="Ishii S."/>
            <person name="Jang J."/>
            <person name="Nishizawa T."/>
            <person name="Senoo K."/>
        </authorList>
    </citation>
    <scope>NUCLEOTIDE SEQUENCE [LARGE SCALE GENOMIC DNA]</scope>
    <source>
        <strain evidence="5 6">TSA1</strain>
    </source>
</reference>
<accession>A0A2M6UNA1</accession>
<evidence type="ECO:0000256" key="3">
    <source>
        <dbReference type="ARBA" id="ARBA00023163"/>
    </source>
</evidence>
<protein>
    <recommendedName>
        <fullName evidence="4">HTH crp-type domain-containing protein</fullName>
    </recommendedName>
</protein>
<dbReference type="Gene3D" id="1.10.10.10">
    <property type="entry name" value="Winged helix-like DNA-binding domain superfamily/Winged helix DNA-binding domain"/>
    <property type="match status" value="1"/>
</dbReference>
<sequence length="253" mass="27959">MPICELVPAPAIRNGILTKLSLSDFDSLRSYLQPIVLDRGSVLNEAHREIEFIYFVETGLVSLLTFSRGNILETGLVGRHGAVDASIALGVGTSIHKSVVLMPGKALRVRGEDLQRSMQSRPLVRERLLHYVQSLMIHGAQTALCGVRHELEQRLASWLCLACDALGHETLAITHDHLAFILGLRRPGVTNALMRFEELGLVRKARGVLHVRERRALEQRTCTCYNAIMTAYEPAVAGRSASLGAHKLSLEIR</sequence>
<dbReference type="SUPFAM" id="SSF51206">
    <property type="entry name" value="cAMP-binding domain-like"/>
    <property type="match status" value="1"/>
</dbReference>
<name>A0A2M6UNA1_9BRAD</name>
<evidence type="ECO:0000313" key="6">
    <source>
        <dbReference type="Proteomes" id="UP000228930"/>
    </source>
</evidence>
<dbReference type="GO" id="GO:0003677">
    <property type="term" value="F:DNA binding"/>
    <property type="evidence" value="ECO:0007669"/>
    <property type="project" value="UniProtKB-KW"/>
</dbReference>
<dbReference type="GO" id="GO:0006355">
    <property type="term" value="P:regulation of DNA-templated transcription"/>
    <property type="evidence" value="ECO:0007669"/>
    <property type="project" value="InterPro"/>
</dbReference>
<evidence type="ECO:0000313" key="5">
    <source>
        <dbReference type="EMBL" id="PIT06094.1"/>
    </source>
</evidence>
<evidence type="ECO:0000256" key="1">
    <source>
        <dbReference type="ARBA" id="ARBA00023015"/>
    </source>
</evidence>
<keyword evidence="3" id="KW-0804">Transcription</keyword>
<feature type="domain" description="HTH crp-type" evidence="4">
    <location>
        <begin position="149"/>
        <end position="215"/>
    </location>
</feature>
<keyword evidence="6" id="KW-1185">Reference proteome</keyword>
<dbReference type="Proteomes" id="UP000228930">
    <property type="component" value="Unassembled WGS sequence"/>
</dbReference>
<evidence type="ECO:0000256" key="2">
    <source>
        <dbReference type="ARBA" id="ARBA00023125"/>
    </source>
</evidence>
<comment type="caution">
    <text evidence="5">The sequence shown here is derived from an EMBL/GenBank/DDBJ whole genome shotgun (WGS) entry which is preliminary data.</text>
</comment>
<dbReference type="Gene3D" id="2.60.120.10">
    <property type="entry name" value="Jelly Rolls"/>
    <property type="match status" value="1"/>
</dbReference>
<proteinExistence type="predicted"/>
<organism evidence="5 6">
    <name type="scientific">Bradyrhizobium nitroreducens</name>
    <dbReference type="NCBI Taxonomy" id="709803"/>
    <lineage>
        <taxon>Bacteria</taxon>
        <taxon>Pseudomonadati</taxon>
        <taxon>Pseudomonadota</taxon>
        <taxon>Alphaproteobacteria</taxon>
        <taxon>Hyphomicrobiales</taxon>
        <taxon>Nitrobacteraceae</taxon>
        <taxon>Bradyrhizobium</taxon>
    </lineage>
</organism>
<dbReference type="InterPro" id="IPR012318">
    <property type="entry name" value="HTH_CRP"/>
</dbReference>
<dbReference type="InterPro" id="IPR036390">
    <property type="entry name" value="WH_DNA-bd_sf"/>
</dbReference>
<dbReference type="InterPro" id="IPR018490">
    <property type="entry name" value="cNMP-bd_dom_sf"/>
</dbReference>
<keyword evidence="2" id="KW-0238">DNA-binding</keyword>
<dbReference type="SUPFAM" id="SSF46785">
    <property type="entry name" value="Winged helix' DNA-binding domain"/>
    <property type="match status" value="1"/>
</dbReference>
<dbReference type="InterPro" id="IPR036388">
    <property type="entry name" value="WH-like_DNA-bd_sf"/>
</dbReference>
<dbReference type="EMBL" id="LFJC01000003">
    <property type="protein sequence ID" value="PIT06094.1"/>
    <property type="molecule type" value="Genomic_DNA"/>
</dbReference>
<gene>
    <name evidence="5" type="ORF">TSA1_15305</name>
</gene>
<dbReference type="PROSITE" id="PS51063">
    <property type="entry name" value="HTH_CRP_2"/>
    <property type="match status" value="1"/>
</dbReference>
<dbReference type="InterPro" id="IPR014710">
    <property type="entry name" value="RmlC-like_jellyroll"/>
</dbReference>